<evidence type="ECO:0000259" key="7">
    <source>
        <dbReference type="PROSITE" id="PS50262"/>
    </source>
</evidence>
<feature type="transmembrane region" description="Helical" evidence="6">
    <location>
        <begin position="139"/>
        <end position="159"/>
    </location>
</feature>
<evidence type="ECO:0000256" key="5">
    <source>
        <dbReference type="SAM" id="MobiDB-lite"/>
    </source>
</evidence>
<dbReference type="Proteomes" id="UP000887566">
    <property type="component" value="Unplaced"/>
</dbReference>
<name>A0A914X2M8_9BILA</name>
<feature type="transmembrane region" description="Helical" evidence="6">
    <location>
        <begin position="297"/>
        <end position="320"/>
    </location>
</feature>
<dbReference type="PANTHER" id="PTHR46641:SF14">
    <property type="entry name" value="G-PROTEIN COUPLED RECEPTORS FAMILY 1 PROFILE DOMAIN-CONTAINING PROTEIN"/>
    <property type="match status" value="1"/>
</dbReference>
<reference evidence="9" key="1">
    <citation type="submission" date="2022-11" db="UniProtKB">
        <authorList>
            <consortium name="WormBaseParasite"/>
        </authorList>
    </citation>
    <scope>IDENTIFICATION</scope>
</reference>
<dbReference type="SUPFAM" id="SSF81321">
    <property type="entry name" value="Family A G protein-coupled receptor-like"/>
    <property type="match status" value="1"/>
</dbReference>
<dbReference type="Pfam" id="PF00001">
    <property type="entry name" value="7tm_1"/>
    <property type="match status" value="1"/>
</dbReference>
<dbReference type="InterPro" id="IPR000276">
    <property type="entry name" value="GPCR_Rhodpsn"/>
</dbReference>
<feature type="transmembrane region" description="Helical" evidence="6">
    <location>
        <begin position="20"/>
        <end position="40"/>
    </location>
</feature>
<feature type="region of interest" description="Disordered" evidence="5">
    <location>
        <begin position="343"/>
        <end position="363"/>
    </location>
</feature>
<keyword evidence="8" id="KW-1185">Reference proteome</keyword>
<dbReference type="Gene3D" id="1.20.1070.10">
    <property type="entry name" value="Rhodopsin 7-helix transmembrane proteins"/>
    <property type="match status" value="1"/>
</dbReference>
<dbReference type="PROSITE" id="PS00237">
    <property type="entry name" value="G_PROTEIN_RECEP_F1_1"/>
    <property type="match status" value="1"/>
</dbReference>
<dbReference type="PANTHER" id="PTHR46641">
    <property type="entry name" value="FMRFAMIDE RECEPTOR-RELATED"/>
    <property type="match status" value="1"/>
</dbReference>
<proteinExistence type="predicted"/>
<dbReference type="CDD" id="cd14978">
    <property type="entry name" value="7tmA_FMRFamide_R-like"/>
    <property type="match status" value="1"/>
</dbReference>
<evidence type="ECO:0000256" key="1">
    <source>
        <dbReference type="ARBA" id="ARBA00004370"/>
    </source>
</evidence>
<evidence type="ECO:0000313" key="9">
    <source>
        <dbReference type="WBParaSite" id="PSAMB.scaffold63size88973.g1492.t1"/>
    </source>
</evidence>
<evidence type="ECO:0000256" key="2">
    <source>
        <dbReference type="ARBA" id="ARBA00022692"/>
    </source>
</evidence>
<accession>A0A914X2M8</accession>
<dbReference type="AlphaFoldDB" id="A0A914X2M8"/>
<dbReference type="InterPro" id="IPR017452">
    <property type="entry name" value="GPCR_Rhodpsn_7TM"/>
</dbReference>
<evidence type="ECO:0000256" key="6">
    <source>
        <dbReference type="SAM" id="Phobius"/>
    </source>
</evidence>
<dbReference type="GO" id="GO:0004930">
    <property type="term" value="F:G protein-coupled receptor activity"/>
    <property type="evidence" value="ECO:0007669"/>
    <property type="project" value="InterPro"/>
</dbReference>
<dbReference type="GO" id="GO:0016020">
    <property type="term" value="C:membrane"/>
    <property type="evidence" value="ECO:0007669"/>
    <property type="project" value="UniProtKB-SubCell"/>
</dbReference>
<feature type="domain" description="G-protein coupled receptors family 1 profile" evidence="7">
    <location>
        <begin position="31"/>
        <end position="317"/>
    </location>
</feature>
<feature type="transmembrane region" description="Helical" evidence="6">
    <location>
        <begin position="52"/>
        <end position="77"/>
    </location>
</feature>
<keyword evidence="4 6" id="KW-0472">Membrane</keyword>
<dbReference type="WBParaSite" id="PSAMB.scaffold63size88973.g1492.t1">
    <property type="protein sequence ID" value="PSAMB.scaffold63size88973.g1492.t1"/>
    <property type="gene ID" value="PSAMB.scaffold63size88973.g1492"/>
</dbReference>
<comment type="subcellular location">
    <subcellularLocation>
        <location evidence="1">Membrane</location>
    </subcellularLocation>
</comment>
<dbReference type="InterPro" id="IPR052954">
    <property type="entry name" value="GPCR-Ligand_Int"/>
</dbReference>
<feature type="transmembrane region" description="Helical" evidence="6">
    <location>
        <begin position="191"/>
        <end position="219"/>
    </location>
</feature>
<evidence type="ECO:0000256" key="4">
    <source>
        <dbReference type="ARBA" id="ARBA00023136"/>
    </source>
</evidence>
<keyword evidence="3 6" id="KW-1133">Transmembrane helix</keyword>
<evidence type="ECO:0000313" key="8">
    <source>
        <dbReference type="Proteomes" id="UP000887566"/>
    </source>
</evidence>
<feature type="transmembrane region" description="Helical" evidence="6">
    <location>
        <begin position="258"/>
        <end position="277"/>
    </location>
</feature>
<dbReference type="PROSITE" id="PS50262">
    <property type="entry name" value="G_PROTEIN_RECEP_F1_2"/>
    <property type="match status" value="1"/>
</dbReference>
<organism evidence="8 9">
    <name type="scientific">Plectus sambesii</name>
    <dbReference type="NCBI Taxonomy" id="2011161"/>
    <lineage>
        <taxon>Eukaryota</taxon>
        <taxon>Metazoa</taxon>
        <taxon>Ecdysozoa</taxon>
        <taxon>Nematoda</taxon>
        <taxon>Chromadorea</taxon>
        <taxon>Plectida</taxon>
        <taxon>Plectina</taxon>
        <taxon>Plectoidea</taxon>
        <taxon>Plectidae</taxon>
        <taxon>Plectus</taxon>
    </lineage>
</organism>
<protein>
    <submittedName>
        <fullName evidence="9">G-protein coupled receptors family 1 profile domain-containing protein</fullName>
    </submittedName>
</protein>
<sequence>MTDALAHWLGIVSFVLNGWATAACVVSGVVLNLFCIFIFVKRPGRTENETPVIQYYLVTLTAWQTALLLNAFLLYSLPTLLFGHIVTHGVYVLVFPYVYTLANMTHTGSVWIVLTLTIDRYLALCKPLTHRAIGKRTRVKRLMVIVSALAIVFCLPRFFEVIVVEYCSENGTDCSTHIQRSELPTNATYWMMYHIVAAVLFVTLVPCLLLFGLTVRISVALRHAGRKRESMCQAIMQKNLGRDAPMNSKSSNEHRSNVMLVLVIAKFLASDMLPTVLDMLEHVVGGDAFMGSKLATLAVDASNFLLVLNCATNFWIYVIWGKRFRQSCRLFLFGTVCLRRGFSSQNSDATGQRSSATTMPNSSRAAYADYGSNSNMNRSRTRSVLTCDSTVTLISNGTNGHYSARHLAVPVRRAPKARRASALQWNEYQKSKLREKVCAGRL</sequence>
<keyword evidence="2 6" id="KW-0812">Transmembrane</keyword>
<evidence type="ECO:0000256" key="3">
    <source>
        <dbReference type="ARBA" id="ARBA00022989"/>
    </source>
</evidence>